<dbReference type="SUPFAM" id="SSF53187">
    <property type="entry name" value="Zn-dependent exopeptidases"/>
    <property type="match status" value="1"/>
</dbReference>
<sequence>FPTIYSSPLVTFETVNNYSLLYHVKGSDPSLKPYLLCSHIDVVPVELDKWDVDPFGGVIKDGNIYGRGAIDVKDTLMVCDIIIGN</sequence>
<dbReference type="Proteomes" id="UP000194236">
    <property type="component" value="Unassembled WGS sequence"/>
</dbReference>
<proteinExistence type="inferred from homology"/>
<evidence type="ECO:0000256" key="5">
    <source>
        <dbReference type="ARBA" id="ARBA00022801"/>
    </source>
</evidence>
<dbReference type="PANTHER" id="PTHR45962">
    <property type="entry name" value="N-FATTY-ACYL-AMINO ACID SYNTHASE/HYDROLASE PM20D1"/>
    <property type="match status" value="1"/>
</dbReference>
<dbReference type="GO" id="GO:0008233">
    <property type="term" value="F:peptidase activity"/>
    <property type="evidence" value="ECO:0007669"/>
    <property type="project" value="UniProtKB-KW"/>
</dbReference>
<evidence type="ECO:0000256" key="16">
    <source>
        <dbReference type="ARBA" id="ARBA00048402"/>
    </source>
</evidence>
<keyword evidence="27" id="KW-1185">Reference proteome</keyword>
<evidence type="ECO:0000256" key="24">
    <source>
        <dbReference type="ARBA" id="ARBA00049100"/>
    </source>
</evidence>
<evidence type="ECO:0000256" key="21">
    <source>
        <dbReference type="ARBA" id="ARBA00048827"/>
    </source>
</evidence>
<evidence type="ECO:0000256" key="14">
    <source>
        <dbReference type="ARBA" id="ARBA00048145"/>
    </source>
</evidence>
<comment type="catalytic activity">
    <reaction evidence="20">
        <text>N-(9Z-octadecenoyl)-L-tryptophan + H2O = L-tryptophan + (9Z)-octadecenoate</text>
        <dbReference type="Rhea" id="RHEA:64176"/>
        <dbReference type="ChEBI" id="CHEBI:15377"/>
        <dbReference type="ChEBI" id="CHEBI:30823"/>
        <dbReference type="ChEBI" id="CHEBI:57912"/>
        <dbReference type="ChEBI" id="CHEBI:149733"/>
    </reaction>
    <physiologicalReaction direction="left-to-right" evidence="20">
        <dbReference type="Rhea" id="RHEA:64177"/>
    </physiologicalReaction>
</comment>
<evidence type="ECO:0000256" key="13">
    <source>
        <dbReference type="ARBA" id="ARBA00047879"/>
    </source>
</evidence>
<comment type="similarity">
    <text evidence="2">Belongs to the peptidase M20A family.</text>
</comment>
<evidence type="ECO:0000313" key="27">
    <source>
        <dbReference type="Proteomes" id="UP000194236"/>
    </source>
</evidence>
<dbReference type="GO" id="GO:0043605">
    <property type="term" value="P:amide catabolic process"/>
    <property type="evidence" value="ECO:0007669"/>
    <property type="project" value="TreeGrafter"/>
</dbReference>
<evidence type="ECO:0000256" key="12">
    <source>
        <dbReference type="ARBA" id="ARBA00047874"/>
    </source>
</evidence>
<accession>A0A1Y3AVT5</accession>
<dbReference type="PANTHER" id="PTHR45962:SF1">
    <property type="entry name" value="N-FATTY-ACYL-AMINO ACID SYNTHASE_HYDROLASE PM20D1"/>
    <property type="match status" value="1"/>
</dbReference>
<comment type="catalytic activity">
    <reaction evidence="8">
        <text>(9Z)-octadecenoate + glycine = N-(9Z-octadecenoyl)glycine + H2O</text>
        <dbReference type="Rhea" id="RHEA:51316"/>
        <dbReference type="ChEBI" id="CHEBI:15377"/>
        <dbReference type="ChEBI" id="CHEBI:30823"/>
        <dbReference type="ChEBI" id="CHEBI:57305"/>
        <dbReference type="ChEBI" id="CHEBI:133992"/>
    </reaction>
    <physiologicalReaction direction="right-to-left" evidence="8">
        <dbReference type="Rhea" id="RHEA:51318"/>
    </physiologicalReaction>
</comment>
<evidence type="ECO:0000256" key="17">
    <source>
        <dbReference type="ARBA" id="ARBA00048579"/>
    </source>
</evidence>
<dbReference type="GO" id="GO:0006520">
    <property type="term" value="P:amino acid metabolic process"/>
    <property type="evidence" value="ECO:0007669"/>
    <property type="project" value="TreeGrafter"/>
</dbReference>
<comment type="catalytic activity">
    <reaction evidence="21">
        <text>N-(9Z-octadecenoyl)-L-leucine + H2O = L-leucine + (9Z)-octadecenoate</text>
        <dbReference type="Rhea" id="RHEA:51360"/>
        <dbReference type="ChEBI" id="CHEBI:15377"/>
        <dbReference type="ChEBI" id="CHEBI:30823"/>
        <dbReference type="ChEBI" id="CHEBI:57427"/>
        <dbReference type="ChEBI" id="CHEBI:134035"/>
    </reaction>
    <physiologicalReaction direction="left-to-right" evidence="21">
        <dbReference type="Rhea" id="RHEA:51361"/>
    </physiologicalReaction>
    <physiologicalReaction direction="right-to-left" evidence="21">
        <dbReference type="Rhea" id="RHEA:51362"/>
    </physiologicalReaction>
</comment>
<evidence type="ECO:0000256" key="1">
    <source>
        <dbReference type="ARBA" id="ARBA00004872"/>
    </source>
</evidence>
<comment type="catalytic activity">
    <reaction evidence="9">
        <text>N-(4Z,7Z,10Z,13Z,16Z,19Z-docosahexaenoyl)-L-phenylalanine + H2O = (4Z,7Z,10Z,13Z,16Z,19Z)-docosahexaenoate + L-phenylalanine</text>
        <dbReference type="Rhea" id="RHEA:64132"/>
        <dbReference type="ChEBI" id="CHEBI:15377"/>
        <dbReference type="ChEBI" id="CHEBI:58095"/>
        <dbReference type="ChEBI" id="CHEBI:77016"/>
        <dbReference type="ChEBI" id="CHEBI:149701"/>
    </reaction>
    <physiologicalReaction direction="left-to-right" evidence="9">
        <dbReference type="Rhea" id="RHEA:64133"/>
    </physiologicalReaction>
</comment>
<dbReference type="Pfam" id="PF01546">
    <property type="entry name" value="Peptidase_M20"/>
    <property type="match status" value="1"/>
</dbReference>
<comment type="catalytic activity">
    <reaction evidence="17">
        <text>an N-acyl-L-amino acid + H2O = an L-alpha-amino acid + a carboxylate</text>
        <dbReference type="Rhea" id="RHEA:15565"/>
        <dbReference type="ChEBI" id="CHEBI:15377"/>
        <dbReference type="ChEBI" id="CHEBI:29067"/>
        <dbReference type="ChEBI" id="CHEBI:59869"/>
        <dbReference type="ChEBI" id="CHEBI:59874"/>
        <dbReference type="EC" id="3.5.1.14"/>
    </reaction>
    <physiologicalReaction direction="left-to-right" evidence="17">
        <dbReference type="Rhea" id="RHEA:15566"/>
    </physiologicalReaction>
    <physiologicalReaction direction="right-to-left" evidence="17">
        <dbReference type="Rhea" id="RHEA:15567"/>
    </physiologicalReaction>
</comment>
<dbReference type="AlphaFoldDB" id="A0A1Y3AVT5"/>
<evidence type="ECO:0000256" key="9">
    <source>
        <dbReference type="ARBA" id="ARBA00047567"/>
    </source>
</evidence>
<organism evidence="26 27">
    <name type="scientific">Euroglyphus maynei</name>
    <name type="common">Mayne's house dust mite</name>
    <dbReference type="NCBI Taxonomy" id="6958"/>
    <lineage>
        <taxon>Eukaryota</taxon>
        <taxon>Metazoa</taxon>
        <taxon>Ecdysozoa</taxon>
        <taxon>Arthropoda</taxon>
        <taxon>Chelicerata</taxon>
        <taxon>Arachnida</taxon>
        <taxon>Acari</taxon>
        <taxon>Acariformes</taxon>
        <taxon>Sarcoptiformes</taxon>
        <taxon>Astigmata</taxon>
        <taxon>Psoroptidia</taxon>
        <taxon>Analgoidea</taxon>
        <taxon>Pyroglyphidae</taxon>
        <taxon>Pyroglyphinae</taxon>
        <taxon>Euroglyphus</taxon>
    </lineage>
</organism>
<comment type="catalytic activity">
    <reaction evidence="11">
        <text>N-(9Z-octadecenoyl)-L-tyrosine + H2O = L-tyrosine + (9Z)-octadecenoate</text>
        <dbReference type="Rhea" id="RHEA:64184"/>
        <dbReference type="ChEBI" id="CHEBI:15377"/>
        <dbReference type="ChEBI" id="CHEBI:30823"/>
        <dbReference type="ChEBI" id="CHEBI:58315"/>
        <dbReference type="ChEBI" id="CHEBI:149734"/>
    </reaction>
    <physiologicalReaction direction="left-to-right" evidence="11">
        <dbReference type="Rhea" id="RHEA:64185"/>
    </physiologicalReaction>
</comment>
<dbReference type="GO" id="GO:0043604">
    <property type="term" value="P:amide biosynthetic process"/>
    <property type="evidence" value="ECO:0007669"/>
    <property type="project" value="TreeGrafter"/>
</dbReference>
<evidence type="ECO:0000256" key="11">
    <source>
        <dbReference type="ARBA" id="ARBA00047866"/>
    </source>
</evidence>
<evidence type="ECO:0000256" key="4">
    <source>
        <dbReference type="ARBA" id="ARBA00022723"/>
    </source>
</evidence>
<reference evidence="26 27" key="1">
    <citation type="submission" date="2017-03" db="EMBL/GenBank/DDBJ databases">
        <title>Genome Survey of Euroglyphus maynei.</title>
        <authorList>
            <person name="Arlian L.G."/>
            <person name="Morgan M.S."/>
            <person name="Rider S.D."/>
        </authorList>
    </citation>
    <scope>NUCLEOTIDE SEQUENCE [LARGE SCALE GENOMIC DNA]</scope>
    <source>
        <strain evidence="26">Arlian Lab</strain>
        <tissue evidence="26">Whole body</tissue>
    </source>
</reference>
<comment type="caution">
    <text evidence="26">The sequence shown here is derived from an EMBL/GenBank/DDBJ whole genome shotgun (WGS) entry which is preliminary data.</text>
</comment>
<dbReference type="Gene3D" id="3.40.630.10">
    <property type="entry name" value="Zn peptidases"/>
    <property type="match status" value="1"/>
</dbReference>
<evidence type="ECO:0000313" key="26">
    <source>
        <dbReference type="EMBL" id="OTF72591.1"/>
    </source>
</evidence>
<comment type="catalytic activity">
    <reaction evidence="10">
        <text>N-octadecanoyl-L-phenylalanine + H2O = octadecanoate + L-phenylalanine</text>
        <dbReference type="Rhea" id="RHEA:64128"/>
        <dbReference type="ChEBI" id="CHEBI:15377"/>
        <dbReference type="ChEBI" id="CHEBI:25629"/>
        <dbReference type="ChEBI" id="CHEBI:58095"/>
        <dbReference type="ChEBI" id="CHEBI:149700"/>
    </reaction>
    <physiologicalReaction direction="left-to-right" evidence="10">
        <dbReference type="Rhea" id="RHEA:64129"/>
    </physiologicalReaction>
</comment>
<dbReference type="InterPro" id="IPR002933">
    <property type="entry name" value="Peptidase_M20"/>
</dbReference>
<keyword evidence="3" id="KW-0645">Protease</keyword>
<comment type="catalytic activity">
    <reaction evidence="22">
        <text>an N-acyl-aromatic L-alpha-amino acid + H2O = an aromatic L-alpha-amino acid + a carboxylate</text>
        <dbReference type="Rhea" id="RHEA:54184"/>
        <dbReference type="ChEBI" id="CHEBI:15377"/>
        <dbReference type="ChEBI" id="CHEBI:29067"/>
        <dbReference type="ChEBI" id="CHEBI:84824"/>
        <dbReference type="ChEBI" id="CHEBI:138093"/>
        <dbReference type="EC" id="3.5.1.114"/>
    </reaction>
    <physiologicalReaction direction="left-to-right" evidence="22">
        <dbReference type="Rhea" id="RHEA:54185"/>
    </physiologicalReaction>
    <physiologicalReaction direction="right-to-left" evidence="22">
        <dbReference type="Rhea" id="RHEA:54186"/>
    </physiologicalReaction>
</comment>
<comment type="pathway">
    <text evidence="1">Lipid metabolism; fatty acid metabolism.</text>
</comment>
<evidence type="ECO:0008006" key="28">
    <source>
        <dbReference type="Google" id="ProtNLM"/>
    </source>
</evidence>
<evidence type="ECO:0000256" key="22">
    <source>
        <dbReference type="ARBA" id="ARBA00048840"/>
    </source>
</evidence>
<name>A0A1Y3AVT5_EURMA</name>
<evidence type="ECO:0000256" key="15">
    <source>
        <dbReference type="ARBA" id="ARBA00048380"/>
    </source>
</evidence>
<evidence type="ECO:0000256" key="25">
    <source>
        <dbReference type="ARBA" id="ARBA00049457"/>
    </source>
</evidence>
<comment type="catalytic activity">
    <reaction evidence="25">
        <text>N-(9Z-octadecenoyl)-L-lysine + H2O = L-lysine + (9Z)-octadecenoate</text>
        <dbReference type="Rhea" id="RHEA:64192"/>
        <dbReference type="ChEBI" id="CHEBI:15377"/>
        <dbReference type="ChEBI" id="CHEBI:30823"/>
        <dbReference type="ChEBI" id="CHEBI:32551"/>
        <dbReference type="ChEBI" id="CHEBI:149731"/>
    </reaction>
    <physiologicalReaction direction="left-to-right" evidence="25">
        <dbReference type="Rhea" id="RHEA:64193"/>
    </physiologicalReaction>
</comment>
<comment type="catalytic activity">
    <reaction evidence="18">
        <text>N-(9Z-octadecenoyl)-L-serine + H2O = L-serine + (9Z)-octadecenoate</text>
        <dbReference type="Rhea" id="RHEA:51352"/>
        <dbReference type="ChEBI" id="CHEBI:15377"/>
        <dbReference type="ChEBI" id="CHEBI:30823"/>
        <dbReference type="ChEBI" id="CHEBI:33384"/>
        <dbReference type="ChEBI" id="CHEBI:134031"/>
    </reaction>
    <physiologicalReaction direction="left-to-right" evidence="18">
        <dbReference type="Rhea" id="RHEA:51353"/>
    </physiologicalReaction>
</comment>
<feature type="non-terminal residue" evidence="26">
    <location>
        <position position="1"/>
    </location>
</feature>
<evidence type="ECO:0000256" key="7">
    <source>
        <dbReference type="ARBA" id="ARBA00046147"/>
    </source>
</evidence>
<dbReference type="GO" id="GO:0046872">
    <property type="term" value="F:metal ion binding"/>
    <property type="evidence" value="ECO:0007669"/>
    <property type="project" value="UniProtKB-KW"/>
</dbReference>
<protein>
    <recommendedName>
        <fullName evidence="28">Peptidase M20 dimerisation domain-containing protein</fullName>
    </recommendedName>
</protein>
<comment type="catalytic activity">
    <reaction evidence="13">
        <text>N-hexadecanoyl-L-phenylalanine + H2O = hexadecanoate + L-phenylalanine</text>
        <dbReference type="Rhea" id="RHEA:64124"/>
        <dbReference type="ChEBI" id="CHEBI:7896"/>
        <dbReference type="ChEBI" id="CHEBI:15377"/>
        <dbReference type="ChEBI" id="CHEBI:58095"/>
        <dbReference type="ChEBI" id="CHEBI:149699"/>
    </reaction>
    <physiologicalReaction direction="left-to-right" evidence="13">
        <dbReference type="Rhea" id="RHEA:64125"/>
    </physiologicalReaction>
</comment>
<evidence type="ECO:0000256" key="19">
    <source>
        <dbReference type="ARBA" id="ARBA00048729"/>
    </source>
</evidence>
<evidence type="ECO:0000256" key="23">
    <source>
        <dbReference type="ARBA" id="ARBA00048879"/>
    </source>
</evidence>
<dbReference type="OrthoDB" id="3064516at2759"/>
<keyword evidence="6" id="KW-0862">Zinc</keyword>
<keyword evidence="5" id="KW-0378">Hydrolase</keyword>
<comment type="catalytic activity">
    <reaction evidence="23">
        <text>L-phenylalanine + (9Z)-octadecenoate = N-(9Z-octadecenoyl)-L-phenylalanine + H2O</text>
        <dbReference type="Rhea" id="RHEA:51300"/>
        <dbReference type="ChEBI" id="CHEBI:15377"/>
        <dbReference type="ChEBI" id="CHEBI:30823"/>
        <dbReference type="ChEBI" id="CHEBI:58095"/>
        <dbReference type="ChEBI" id="CHEBI:134020"/>
    </reaction>
    <physiologicalReaction direction="left-to-right" evidence="23">
        <dbReference type="Rhea" id="RHEA:51301"/>
    </physiologicalReaction>
    <physiologicalReaction direction="right-to-left" evidence="23">
        <dbReference type="Rhea" id="RHEA:51302"/>
    </physiologicalReaction>
</comment>
<dbReference type="InterPro" id="IPR047177">
    <property type="entry name" value="Pept_M20A"/>
</dbReference>
<dbReference type="GO" id="GO:0006508">
    <property type="term" value="P:proteolysis"/>
    <property type="evidence" value="ECO:0007669"/>
    <property type="project" value="UniProtKB-KW"/>
</dbReference>
<keyword evidence="4" id="KW-0479">Metal-binding</keyword>
<comment type="catalytic activity">
    <reaction evidence="24">
        <text>N-(5Z,8Z,11Z,14Z-eicosatetraenoyl)-L-serine + H2O = (5Z,8Z,11Z,14Z)-eicosatetraenoate + L-serine</text>
        <dbReference type="Rhea" id="RHEA:64116"/>
        <dbReference type="ChEBI" id="CHEBI:15377"/>
        <dbReference type="ChEBI" id="CHEBI:32395"/>
        <dbReference type="ChEBI" id="CHEBI:33384"/>
        <dbReference type="ChEBI" id="CHEBI:149697"/>
    </reaction>
    <physiologicalReaction direction="left-to-right" evidence="24">
        <dbReference type="Rhea" id="RHEA:64117"/>
    </physiologicalReaction>
    <physiologicalReaction direction="right-to-left" evidence="24">
        <dbReference type="Rhea" id="RHEA:64118"/>
    </physiologicalReaction>
</comment>
<comment type="catalytic activity">
    <reaction evidence="14">
        <text>N-(9Z-octadecenoyl)-L-methionine + H2O = (9Z)-octadecenoate + L-methionine</text>
        <dbReference type="Rhea" id="RHEA:64144"/>
        <dbReference type="ChEBI" id="CHEBI:15377"/>
        <dbReference type="ChEBI" id="CHEBI:30823"/>
        <dbReference type="ChEBI" id="CHEBI:57844"/>
        <dbReference type="ChEBI" id="CHEBI:149732"/>
    </reaction>
    <physiologicalReaction direction="left-to-right" evidence="14">
        <dbReference type="Rhea" id="RHEA:64145"/>
    </physiologicalReaction>
</comment>
<evidence type="ECO:0000256" key="6">
    <source>
        <dbReference type="ARBA" id="ARBA00022833"/>
    </source>
</evidence>
<evidence type="ECO:0000256" key="18">
    <source>
        <dbReference type="ARBA" id="ARBA00048597"/>
    </source>
</evidence>
<comment type="function">
    <text evidence="7">Secreted enzyme that regulates the endogenous N-fatty acyl amino acid (NAAs) tissue and circulating levels by functioning as a bidirectional NAA synthase/hydrolase. It condenses free fatty acids and free amino acids to generate NAAs and bidirectionally catalyzes the reverse hydrolysis reaction. Some of these NAAs stimulate oxidative metabolism via mitochondrial uncoupling, increasing energy expenditure in a UPC1-independent manner. Thereby, this secreted protein may indirectly regulate whole body energy expenditure. PM20D1 circulates in tight association with both low- and high-density (LDL and HDL,respectively) lipoprotein particles.</text>
</comment>
<dbReference type="EMBL" id="MUJZ01055498">
    <property type="protein sequence ID" value="OTF72591.1"/>
    <property type="molecule type" value="Genomic_DNA"/>
</dbReference>
<evidence type="ECO:0000256" key="3">
    <source>
        <dbReference type="ARBA" id="ARBA00022670"/>
    </source>
</evidence>
<evidence type="ECO:0000256" key="2">
    <source>
        <dbReference type="ARBA" id="ARBA00006247"/>
    </source>
</evidence>
<evidence type="ECO:0000256" key="20">
    <source>
        <dbReference type="ARBA" id="ARBA00048822"/>
    </source>
</evidence>
<evidence type="ECO:0000256" key="10">
    <source>
        <dbReference type="ARBA" id="ARBA00047723"/>
    </source>
</evidence>
<dbReference type="GO" id="GO:0004046">
    <property type="term" value="F:aminoacylase activity"/>
    <property type="evidence" value="ECO:0007669"/>
    <property type="project" value="UniProtKB-EC"/>
</dbReference>
<comment type="catalytic activity">
    <reaction evidence="12">
        <text>(5Z,8Z,11Z,14Z)-eicosatetraenoate + L-phenylalanine = N-(5Z,8Z,11Z,14Z-eicosatetraenoyl)-L-phenylalanine + H2O</text>
        <dbReference type="Rhea" id="RHEA:51312"/>
        <dbReference type="ChEBI" id="CHEBI:15377"/>
        <dbReference type="ChEBI" id="CHEBI:32395"/>
        <dbReference type="ChEBI" id="CHEBI:58095"/>
        <dbReference type="ChEBI" id="CHEBI:134022"/>
    </reaction>
    <physiologicalReaction direction="left-to-right" evidence="12">
        <dbReference type="Rhea" id="RHEA:51313"/>
    </physiologicalReaction>
    <physiologicalReaction direction="right-to-left" evidence="12">
        <dbReference type="Rhea" id="RHEA:51314"/>
    </physiologicalReaction>
</comment>
<comment type="catalytic activity">
    <reaction evidence="19">
        <text>N-(9Z-octadecenoyl)-L-glutamine + H2O = L-glutamine + (9Z)-octadecenoate</text>
        <dbReference type="Rhea" id="RHEA:51356"/>
        <dbReference type="ChEBI" id="CHEBI:15377"/>
        <dbReference type="ChEBI" id="CHEBI:30823"/>
        <dbReference type="ChEBI" id="CHEBI:58359"/>
        <dbReference type="ChEBI" id="CHEBI:134033"/>
    </reaction>
    <physiologicalReaction direction="left-to-right" evidence="19">
        <dbReference type="Rhea" id="RHEA:51357"/>
    </physiologicalReaction>
</comment>
<gene>
    <name evidence="26" type="ORF">BLA29_014797</name>
</gene>
<evidence type="ECO:0000256" key="8">
    <source>
        <dbReference type="ARBA" id="ARBA00047450"/>
    </source>
</evidence>
<comment type="catalytic activity">
    <reaction evidence="15">
        <text>N-(9Z-octadecenoyl)-L-asparagine + H2O = L-asparagine + (9Z)-octadecenoate</text>
        <dbReference type="Rhea" id="RHEA:64136"/>
        <dbReference type="ChEBI" id="CHEBI:15377"/>
        <dbReference type="ChEBI" id="CHEBI:30823"/>
        <dbReference type="ChEBI" id="CHEBI:58048"/>
        <dbReference type="ChEBI" id="CHEBI:149730"/>
    </reaction>
    <physiologicalReaction direction="left-to-right" evidence="15">
        <dbReference type="Rhea" id="RHEA:64137"/>
    </physiologicalReaction>
</comment>
<comment type="catalytic activity">
    <reaction evidence="16">
        <text>N-(5Z,8Z,11Z,14Z)-eicosatetraenoyl-glycine + H2O = (5Z,8Z,11Z,14Z)-eicosatetraenoate + glycine</text>
        <dbReference type="Rhea" id="RHEA:64108"/>
        <dbReference type="ChEBI" id="CHEBI:15377"/>
        <dbReference type="ChEBI" id="CHEBI:32395"/>
        <dbReference type="ChEBI" id="CHEBI:57305"/>
        <dbReference type="ChEBI" id="CHEBI:59002"/>
    </reaction>
    <physiologicalReaction direction="left-to-right" evidence="16">
        <dbReference type="Rhea" id="RHEA:64109"/>
    </physiologicalReaction>
    <physiologicalReaction direction="right-to-left" evidence="16">
        <dbReference type="Rhea" id="RHEA:64110"/>
    </physiologicalReaction>
</comment>